<keyword evidence="5" id="KW-0812">Transmembrane</keyword>
<keyword evidence="7" id="KW-1133">Transmembrane helix</keyword>
<proteinExistence type="inferred from homology"/>
<keyword evidence="6" id="KW-0677">Repeat</keyword>
<evidence type="ECO:0000313" key="12">
    <source>
        <dbReference type="RefSeq" id="XP_060667859.1"/>
    </source>
</evidence>
<evidence type="ECO:0000256" key="6">
    <source>
        <dbReference type="ARBA" id="ARBA00022737"/>
    </source>
</evidence>
<evidence type="ECO:0000256" key="2">
    <source>
        <dbReference type="ARBA" id="ARBA00009592"/>
    </source>
</evidence>
<keyword evidence="3" id="KW-1003">Cell membrane</keyword>
<evidence type="ECO:0000256" key="3">
    <source>
        <dbReference type="ARBA" id="ARBA00022475"/>
    </source>
</evidence>
<comment type="similarity">
    <text evidence="2">Belongs to the RLP family.</text>
</comment>
<name>A0ABM3ZTP8_ZIZJJ</name>
<accession>A0ABM3ZTP8</accession>
<keyword evidence="10" id="KW-0325">Glycoprotein</keyword>
<evidence type="ECO:0000256" key="10">
    <source>
        <dbReference type="ARBA" id="ARBA00023180"/>
    </source>
</evidence>
<dbReference type="RefSeq" id="XP_060667859.1">
    <property type="nucleotide sequence ID" value="XM_060811876.1"/>
</dbReference>
<dbReference type="PANTHER" id="PTHR27004:SF447">
    <property type="entry name" value="RECEPTOR LIKE PROTEIN 30-LIKE"/>
    <property type="match status" value="1"/>
</dbReference>
<dbReference type="InterPro" id="IPR001611">
    <property type="entry name" value="Leu-rich_rpt"/>
</dbReference>
<protein>
    <submittedName>
        <fullName evidence="12">Receptor like protein 22-like</fullName>
    </submittedName>
</protein>
<evidence type="ECO:0000256" key="1">
    <source>
        <dbReference type="ARBA" id="ARBA00004251"/>
    </source>
</evidence>
<comment type="subcellular location">
    <subcellularLocation>
        <location evidence="1">Cell membrane</location>
        <topology evidence="1">Single-pass type I membrane protein</topology>
    </subcellularLocation>
</comment>
<dbReference type="Gene3D" id="3.80.10.10">
    <property type="entry name" value="Ribonuclease Inhibitor"/>
    <property type="match status" value="1"/>
</dbReference>
<keyword evidence="9" id="KW-0675">Receptor</keyword>
<evidence type="ECO:0000256" key="4">
    <source>
        <dbReference type="ARBA" id="ARBA00022614"/>
    </source>
</evidence>
<dbReference type="GeneID" id="107409547"/>
<evidence type="ECO:0000256" key="9">
    <source>
        <dbReference type="ARBA" id="ARBA00023170"/>
    </source>
</evidence>
<dbReference type="Proteomes" id="UP001652623">
    <property type="component" value="Chromosome 10"/>
</dbReference>
<dbReference type="PANTHER" id="PTHR27004">
    <property type="entry name" value="RECEPTOR-LIKE PROTEIN 12 ISOFORM X1"/>
    <property type="match status" value="1"/>
</dbReference>
<dbReference type="Pfam" id="PF00560">
    <property type="entry name" value="LRR_1"/>
    <property type="match status" value="4"/>
</dbReference>
<evidence type="ECO:0000256" key="5">
    <source>
        <dbReference type="ARBA" id="ARBA00022692"/>
    </source>
</evidence>
<keyword evidence="4" id="KW-0433">Leucine-rich repeat</keyword>
<evidence type="ECO:0000313" key="11">
    <source>
        <dbReference type="Proteomes" id="UP001652623"/>
    </source>
</evidence>
<keyword evidence="8" id="KW-0472">Membrane</keyword>
<dbReference type="InterPro" id="IPR032675">
    <property type="entry name" value="LRR_dom_sf"/>
</dbReference>
<organism evidence="11 12">
    <name type="scientific">Ziziphus jujuba</name>
    <name type="common">Chinese jujube</name>
    <name type="synonym">Ziziphus sativa</name>
    <dbReference type="NCBI Taxonomy" id="326968"/>
    <lineage>
        <taxon>Eukaryota</taxon>
        <taxon>Viridiplantae</taxon>
        <taxon>Streptophyta</taxon>
        <taxon>Embryophyta</taxon>
        <taxon>Tracheophyta</taxon>
        <taxon>Spermatophyta</taxon>
        <taxon>Magnoliopsida</taxon>
        <taxon>eudicotyledons</taxon>
        <taxon>Gunneridae</taxon>
        <taxon>Pentapetalae</taxon>
        <taxon>rosids</taxon>
        <taxon>fabids</taxon>
        <taxon>Rosales</taxon>
        <taxon>Rhamnaceae</taxon>
        <taxon>Paliureae</taxon>
        <taxon>Ziziphus</taxon>
    </lineage>
</organism>
<gene>
    <name evidence="12" type="primary">LOC107409547</name>
</gene>
<dbReference type="PRINTS" id="PR00019">
    <property type="entry name" value="LEURICHRPT"/>
</dbReference>
<keyword evidence="11" id="KW-1185">Reference proteome</keyword>
<evidence type="ECO:0000256" key="7">
    <source>
        <dbReference type="ARBA" id="ARBA00022989"/>
    </source>
</evidence>
<dbReference type="SUPFAM" id="SSF52058">
    <property type="entry name" value="L domain-like"/>
    <property type="match status" value="1"/>
</dbReference>
<evidence type="ECO:0000256" key="8">
    <source>
        <dbReference type="ARBA" id="ARBA00023136"/>
    </source>
</evidence>
<reference evidence="12" key="1">
    <citation type="submission" date="2025-08" db="UniProtKB">
        <authorList>
            <consortium name="RefSeq"/>
        </authorList>
    </citation>
    <scope>IDENTIFICATION</scope>
    <source>
        <tissue evidence="12">Seedling</tissue>
    </source>
</reference>
<sequence length="331" mass="37323">MWSTSLDTLITFNIAENCRTSFHQSTATVLPHSNLRKLNLSFNKLRGPLPIPPSSLVDYNVSNNMLTREIPPLFCKPSSLSCLSLSNNNLSGMIPQCLGNFSDSLSMWDLRNNSLQGSIPQMCNKLNDVFSPWLGSLPKLKVLTLCCNGFLGVIGKPKKDLKYFPKLQIIDLSYNHFTGELPYHYMLNWNAMTEINLPNNASYMDANWVYTLPNSYGSEYIYRYTITVAYKGVEIYYSAIQDFFAFIDLSSNKFEEEILEFIGNLKALHSLNLSNKILSGCIPTSLGDLSMIESLDLSRNNLSGEIPQQLNQLEFLAYFNVSHNNLTGLIS</sequence>